<dbReference type="EMBL" id="JAPFQP010000001">
    <property type="protein sequence ID" value="MCX2718125.1"/>
    <property type="molecule type" value="Genomic_DNA"/>
</dbReference>
<sequence>MKLAKIFWSLGSLLINVTIIIYIALSSKAPQDIVERYAYINSNWALYGAHWKAEFLFMTLIAIGAVFFAARFRKISWSVIVVGQLILLLTYPIMLGGYQNTPFELAEMANQMATVVFVFGNLVFFSGLLLLYREDGLLKKWLRIVAMGLSGIGALVFLITFAGVISWKQAMMAGPLINILYLINAYYGLKIGADEK</sequence>
<reference evidence="2" key="1">
    <citation type="submission" date="2022-11" db="EMBL/GenBank/DDBJ databases">
        <title>The characterization of three novel Bacteroidetes species and genomic analysis of their roles in tidal elemental geochemical cycles.</title>
        <authorList>
            <person name="Ma K.-J."/>
        </authorList>
    </citation>
    <scope>NUCLEOTIDE SEQUENCE</scope>
    <source>
        <strain evidence="2">M415</strain>
    </source>
</reference>
<organism evidence="2 3">
    <name type="scientific">Lentiprolixibacter aurantiacus</name>
    <dbReference type="NCBI Taxonomy" id="2993939"/>
    <lineage>
        <taxon>Bacteria</taxon>
        <taxon>Pseudomonadati</taxon>
        <taxon>Bacteroidota</taxon>
        <taxon>Flavobacteriia</taxon>
        <taxon>Flavobacteriales</taxon>
        <taxon>Flavobacteriaceae</taxon>
        <taxon>Lentiprolixibacter</taxon>
    </lineage>
</organism>
<protein>
    <recommendedName>
        <fullName evidence="4">DUF998 domain-containing protein</fullName>
    </recommendedName>
</protein>
<dbReference type="AlphaFoldDB" id="A0AAE3SM66"/>
<feature type="transmembrane region" description="Helical" evidence="1">
    <location>
        <begin position="171"/>
        <end position="189"/>
    </location>
</feature>
<keyword evidence="1" id="KW-1133">Transmembrane helix</keyword>
<evidence type="ECO:0000313" key="3">
    <source>
        <dbReference type="Proteomes" id="UP001207116"/>
    </source>
</evidence>
<keyword evidence="1" id="KW-0812">Transmembrane</keyword>
<feature type="transmembrane region" description="Helical" evidence="1">
    <location>
        <begin position="7"/>
        <end position="25"/>
    </location>
</feature>
<evidence type="ECO:0000313" key="2">
    <source>
        <dbReference type="EMBL" id="MCX2718125.1"/>
    </source>
</evidence>
<evidence type="ECO:0008006" key="4">
    <source>
        <dbReference type="Google" id="ProtNLM"/>
    </source>
</evidence>
<feature type="transmembrane region" description="Helical" evidence="1">
    <location>
        <begin position="75"/>
        <end position="94"/>
    </location>
</feature>
<dbReference type="RefSeq" id="WP_266010122.1">
    <property type="nucleotide sequence ID" value="NZ_JAPFQP010000001.1"/>
</dbReference>
<name>A0AAE3SM66_9FLAO</name>
<gene>
    <name evidence="2" type="ORF">OO016_00805</name>
</gene>
<dbReference type="Proteomes" id="UP001207116">
    <property type="component" value="Unassembled WGS sequence"/>
</dbReference>
<evidence type="ECO:0000256" key="1">
    <source>
        <dbReference type="SAM" id="Phobius"/>
    </source>
</evidence>
<feature type="transmembrane region" description="Helical" evidence="1">
    <location>
        <begin position="144"/>
        <end position="165"/>
    </location>
</feature>
<keyword evidence="1" id="KW-0472">Membrane</keyword>
<comment type="caution">
    <text evidence="2">The sequence shown here is derived from an EMBL/GenBank/DDBJ whole genome shotgun (WGS) entry which is preliminary data.</text>
</comment>
<feature type="transmembrane region" description="Helical" evidence="1">
    <location>
        <begin position="45"/>
        <end position="68"/>
    </location>
</feature>
<proteinExistence type="predicted"/>
<feature type="transmembrane region" description="Helical" evidence="1">
    <location>
        <begin position="114"/>
        <end position="132"/>
    </location>
</feature>
<keyword evidence="3" id="KW-1185">Reference proteome</keyword>
<accession>A0AAE3SM66</accession>